<evidence type="ECO:0000313" key="1">
    <source>
        <dbReference type="EMBL" id="KAF1013197.1"/>
    </source>
</evidence>
<protein>
    <submittedName>
        <fullName evidence="1">Uncharacterized protein</fullName>
    </submittedName>
</protein>
<comment type="caution">
    <text evidence="1">The sequence shown here is derived from an EMBL/GenBank/DDBJ whole genome shotgun (WGS) entry which is preliminary data.</text>
</comment>
<gene>
    <name evidence="1" type="ORF">GAK31_03346</name>
</gene>
<dbReference type="AlphaFoldDB" id="A0A7V8FDF9"/>
<dbReference type="Proteomes" id="UP000487117">
    <property type="component" value="Unassembled WGS sequence"/>
</dbReference>
<name>A0A7V8FDF9_STEMA</name>
<evidence type="ECO:0000313" key="2">
    <source>
        <dbReference type="Proteomes" id="UP000487117"/>
    </source>
</evidence>
<dbReference type="EMBL" id="WNDS01000005">
    <property type="protein sequence ID" value="KAF1013197.1"/>
    <property type="molecule type" value="Genomic_DNA"/>
</dbReference>
<organism evidence="1 2">
    <name type="scientific">Stenotrophomonas maltophilia</name>
    <name type="common">Pseudomonas maltophilia</name>
    <name type="synonym">Xanthomonas maltophilia</name>
    <dbReference type="NCBI Taxonomy" id="40324"/>
    <lineage>
        <taxon>Bacteria</taxon>
        <taxon>Pseudomonadati</taxon>
        <taxon>Pseudomonadota</taxon>
        <taxon>Gammaproteobacteria</taxon>
        <taxon>Lysobacterales</taxon>
        <taxon>Lysobacteraceae</taxon>
        <taxon>Stenotrophomonas</taxon>
        <taxon>Stenotrophomonas maltophilia group</taxon>
    </lineage>
</organism>
<sequence>MKRTAWPQRSADAYLDDLIATLAQALVRTRQHCAQAHLQRLQARLYRGGVLHAQQWQDGAWHPLQVPLEQLVEPGRILATTLEVQIDCEVAEAAPGRAGLPAGLVLLPSDHGAAHRLRIILHGGNPVHGQLLLDGQLLRPLLIPPQPGPEA</sequence>
<reference evidence="2" key="1">
    <citation type="journal article" date="2020" name="MBio">
        <title>Horizontal gene transfer to a defensive symbiont with a reduced genome amongst a multipartite beetle microbiome.</title>
        <authorList>
            <person name="Waterworth S.C."/>
            <person name="Florez L.V."/>
            <person name="Rees E.R."/>
            <person name="Hertweck C."/>
            <person name="Kaltenpoth M."/>
            <person name="Kwan J.C."/>
        </authorList>
    </citation>
    <scope>NUCLEOTIDE SEQUENCE [LARGE SCALE GENOMIC DNA]</scope>
</reference>
<accession>A0A7V8FDF9</accession>
<proteinExistence type="predicted"/>